<dbReference type="AlphaFoldDB" id="A0A4Q0MGN3"/>
<dbReference type="OrthoDB" id="9809356at2"/>
<dbReference type="Proteomes" id="UP000289708">
    <property type="component" value="Unassembled WGS sequence"/>
</dbReference>
<protein>
    <submittedName>
        <fullName evidence="1">Uncharacterized protein</fullName>
    </submittedName>
</protein>
<dbReference type="RefSeq" id="WP_128778133.1">
    <property type="nucleotide sequence ID" value="NZ_RYFI01000013.1"/>
</dbReference>
<proteinExistence type="predicted"/>
<comment type="caution">
    <text evidence="1">The sequence shown here is derived from an EMBL/GenBank/DDBJ whole genome shotgun (WGS) entry which is preliminary data.</text>
</comment>
<evidence type="ECO:0000313" key="2">
    <source>
        <dbReference type="Proteomes" id="UP000289708"/>
    </source>
</evidence>
<name>A0A4Q0MGN3_9HYPH</name>
<gene>
    <name evidence="1" type="ORF">EK403_14185</name>
</gene>
<reference evidence="1 2" key="1">
    <citation type="submission" date="2018-12" db="EMBL/GenBank/DDBJ databases">
        <title>bacterium Hansschlegelia zhihuaiae S113.</title>
        <authorList>
            <person name="He J."/>
        </authorList>
    </citation>
    <scope>NUCLEOTIDE SEQUENCE [LARGE SCALE GENOMIC DNA]</scope>
    <source>
        <strain evidence="1 2">S 113</strain>
    </source>
</reference>
<evidence type="ECO:0000313" key="1">
    <source>
        <dbReference type="EMBL" id="RXF72707.1"/>
    </source>
</evidence>
<keyword evidence="2" id="KW-1185">Reference proteome</keyword>
<accession>A0A4Q0MGN3</accession>
<dbReference type="EMBL" id="RYFI01000013">
    <property type="protein sequence ID" value="RXF72707.1"/>
    <property type="molecule type" value="Genomic_DNA"/>
</dbReference>
<sequence>MLALGILNAEDSDGFLEAFASGRPRAPLAPIAGSLYLAGEALASNGALLGDQWRDHGAIRSCPHI</sequence>
<organism evidence="1 2">
    <name type="scientific">Hansschlegelia zhihuaiae</name>
    <dbReference type="NCBI Taxonomy" id="405005"/>
    <lineage>
        <taxon>Bacteria</taxon>
        <taxon>Pseudomonadati</taxon>
        <taxon>Pseudomonadota</taxon>
        <taxon>Alphaproteobacteria</taxon>
        <taxon>Hyphomicrobiales</taxon>
        <taxon>Methylopilaceae</taxon>
        <taxon>Hansschlegelia</taxon>
    </lineage>
</organism>